<name>A0A3M7RHF1_BRAPC</name>
<evidence type="ECO:0000313" key="2">
    <source>
        <dbReference type="EMBL" id="RNA22705.1"/>
    </source>
</evidence>
<evidence type="ECO:0000256" key="1">
    <source>
        <dbReference type="SAM" id="SignalP"/>
    </source>
</evidence>
<sequence>MFKVFFILLVIKSAFGFFKYDANFNLLEKIMSEASLTQHHNADLRNEIFIFIDKVAHTGIKNTCDTKLIQSDVQVKMRVLKSIVSTCNGYCRLAMSQDGRIYGEREFSLDTIWIRVELIDEIISSNKAFLGAYYIKFVLADKFLCITSEGELFASKFQSKNCLWFNDMPRLASAVYDFNIVIEKNCKIDVLSTEYYEDDETSDDQCANKLNITSGFSPELQRFFRSCQSSLIKNEPSQATAIPQFKQIFFHQTSSFTTKPTGLTKKTFTDDPLNKMADQQVFSQLNGVMIEKAKLLCKEYLIDEIIFEKLTNMDYLSESHDMTRMPKLCIDYISYLKQAKKQESKLVEYNKNPQSGPRRNKLKKCFQFRRTPFYRACLEKHYKCYKYSNDAEKLQKCRKRYGIKVPRKKPNA</sequence>
<proteinExistence type="predicted"/>
<feature type="chain" id="PRO_5018086080" evidence="1">
    <location>
        <begin position="17"/>
        <end position="412"/>
    </location>
</feature>
<organism evidence="2 3">
    <name type="scientific">Brachionus plicatilis</name>
    <name type="common">Marine rotifer</name>
    <name type="synonym">Brachionus muelleri</name>
    <dbReference type="NCBI Taxonomy" id="10195"/>
    <lineage>
        <taxon>Eukaryota</taxon>
        <taxon>Metazoa</taxon>
        <taxon>Spiralia</taxon>
        <taxon>Gnathifera</taxon>
        <taxon>Rotifera</taxon>
        <taxon>Eurotatoria</taxon>
        <taxon>Monogononta</taxon>
        <taxon>Pseudotrocha</taxon>
        <taxon>Ploima</taxon>
        <taxon>Brachionidae</taxon>
        <taxon>Brachionus</taxon>
    </lineage>
</organism>
<dbReference type="AlphaFoldDB" id="A0A3M7RHF1"/>
<dbReference type="EMBL" id="REGN01003413">
    <property type="protein sequence ID" value="RNA22705.1"/>
    <property type="molecule type" value="Genomic_DNA"/>
</dbReference>
<gene>
    <name evidence="2" type="ORF">BpHYR1_036833</name>
</gene>
<evidence type="ECO:0000313" key="3">
    <source>
        <dbReference type="Proteomes" id="UP000276133"/>
    </source>
</evidence>
<reference evidence="2 3" key="1">
    <citation type="journal article" date="2018" name="Sci. Rep.">
        <title>Genomic signatures of local adaptation to the degree of environmental predictability in rotifers.</title>
        <authorList>
            <person name="Franch-Gras L."/>
            <person name="Hahn C."/>
            <person name="Garcia-Roger E.M."/>
            <person name="Carmona M.J."/>
            <person name="Serra M."/>
            <person name="Gomez A."/>
        </authorList>
    </citation>
    <scope>NUCLEOTIDE SEQUENCE [LARGE SCALE GENOMIC DNA]</scope>
    <source>
        <strain evidence="2">HYR1</strain>
    </source>
</reference>
<comment type="caution">
    <text evidence="2">The sequence shown here is derived from an EMBL/GenBank/DDBJ whole genome shotgun (WGS) entry which is preliminary data.</text>
</comment>
<dbReference type="Proteomes" id="UP000276133">
    <property type="component" value="Unassembled WGS sequence"/>
</dbReference>
<dbReference type="Gene3D" id="2.80.10.50">
    <property type="match status" value="1"/>
</dbReference>
<feature type="signal peptide" evidence="1">
    <location>
        <begin position="1"/>
        <end position="16"/>
    </location>
</feature>
<dbReference type="OrthoDB" id="10413498at2759"/>
<protein>
    <submittedName>
        <fullName evidence="2">Uncharacterized protein</fullName>
    </submittedName>
</protein>
<accession>A0A3M7RHF1</accession>
<keyword evidence="3" id="KW-1185">Reference proteome</keyword>
<keyword evidence="1" id="KW-0732">Signal</keyword>